<name>A0A6C0BZ69_9ZZZZ</name>
<dbReference type="AlphaFoldDB" id="A0A6C0BZ69"/>
<organism evidence="1">
    <name type="scientific">viral metagenome</name>
    <dbReference type="NCBI Taxonomy" id="1070528"/>
    <lineage>
        <taxon>unclassified sequences</taxon>
        <taxon>metagenomes</taxon>
        <taxon>organismal metagenomes</taxon>
    </lineage>
</organism>
<dbReference type="EMBL" id="MN739297">
    <property type="protein sequence ID" value="QHS97476.1"/>
    <property type="molecule type" value="Genomic_DNA"/>
</dbReference>
<proteinExistence type="predicted"/>
<sequence>MPDFNPFSDEGKEWLETHMVEYQYDSIENIGGGLTRTHSSKINNLKVVKEKKEIENTNQEPKTERKLNYNMN</sequence>
<accession>A0A6C0BZ69</accession>
<reference evidence="1" key="1">
    <citation type="journal article" date="2020" name="Nature">
        <title>Giant virus diversity and host interactions through global metagenomics.</title>
        <authorList>
            <person name="Schulz F."/>
            <person name="Roux S."/>
            <person name="Paez-Espino D."/>
            <person name="Jungbluth S."/>
            <person name="Walsh D.A."/>
            <person name="Denef V.J."/>
            <person name="McMahon K.D."/>
            <person name="Konstantinidis K.T."/>
            <person name="Eloe-Fadrosh E.A."/>
            <person name="Kyrpides N.C."/>
            <person name="Woyke T."/>
        </authorList>
    </citation>
    <scope>NUCLEOTIDE SEQUENCE</scope>
    <source>
        <strain evidence="1">GVMAG-M-3300020169-51</strain>
    </source>
</reference>
<evidence type="ECO:0000313" key="1">
    <source>
        <dbReference type="EMBL" id="QHS97476.1"/>
    </source>
</evidence>
<protein>
    <submittedName>
        <fullName evidence="1">Uncharacterized protein</fullName>
    </submittedName>
</protein>